<evidence type="ECO:0000313" key="1">
    <source>
        <dbReference type="EMBL" id="GBF07712.1"/>
    </source>
</evidence>
<dbReference type="EMBL" id="BFAG01000016">
    <property type="protein sequence ID" value="GBF07712.1"/>
    <property type="molecule type" value="Genomic_DNA"/>
</dbReference>
<dbReference type="RefSeq" id="WP_103131008.1">
    <property type="nucleotide sequence ID" value="NZ_BFAG01000016.1"/>
</dbReference>
<dbReference type="Proteomes" id="UP000236569">
    <property type="component" value="Unassembled WGS sequence"/>
</dbReference>
<comment type="caution">
    <text evidence="1">The sequence shown here is derived from an EMBL/GenBank/DDBJ whole genome shotgun (WGS) entry which is preliminary data.</text>
</comment>
<proteinExistence type="predicted"/>
<reference evidence="2" key="1">
    <citation type="submission" date="2018-01" db="EMBL/GenBank/DDBJ databases">
        <title>Draft Genome Sequence of the Radioresistant Bacterium Deinococcus aerius TR0125, Isolated from the Higher Atmosphere above Japan.</title>
        <authorList>
            <person name="Satoh K."/>
            <person name="Arai H."/>
            <person name="Sanzen T."/>
            <person name="Kawaguchi Y."/>
            <person name="Hayashi H."/>
            <person name="Yokobori S."/>
            <person name="Yamagishi A."/>
            <person name="Oono Y."/>
            <person name="Narumi I."/>
        </authorList>
    </citation>
    <scope>NUCLEOTIDE SEQUENCE [LARGE SCALE GENOMIC DNA]</scope>
    <source>
        <strain evidence="2">TR0125</strain>
    </source>
</reference>
<gene>
    <name evidence="1" type="ORF">DAERI_160090</name>
</gene>
<dbReference type="AlphaFoldDB" id="A0A2I9CZP2"/>
<accession>A0A2I9CZP2</accession>
<dbReference type="OrthoDB" id="71587at2"/>
<sequence>MNDHELDTLFAQARQETPEDAGAAERFLARHRAEGAQASPAILPRRHAHPLRWPLLIGCGALLTGAFVLRPAPALPASAAYDAYQAALGDGW</sequence>
<keyword evidence="2" id="KW-1185">Reference proteome</keyword>
<name>A0A2I9CZP2_9DEIO</name>
<organism evidence="1 2">
    <name type="scientific">Deinococcus aerius</name>
    <dbReference type="NCBI Taxonomy" id="200253"/>
    <lineage>
        <taxon>Bacteria</taxon>
        <taxon>Thermotogati</taxon>
        <taxon>Deinococcota</taxon>
        <taxon>Deinococci</taxon>
        <taxon>Deinococcales</taxon>
        <taxon>Deinococcaceae</taxon>
        <taxon>Deinococcus</taxon>
    </lineage>
</organism>
<protein>
    <submittedName>
        <fullName evidence="1">Uncharacterized protein</fullName>
    </submittedName>
</protein>
<evidence type="ECO:0000313" key="2">
    <source>
        <dbReference type="Proteomes" id="UP000236569"/>
    </source>
</evidence>